<sequence length="196" mass="21559">MGEATHWRNSAKGTFGSRESAPEAQWEPPGDPEDRICWAARYLPTPPGHRSENQGQGHRSEGLPPGQEDVLWISPVRRAQSSDPESTPATQEEPQAQAAVAAAASSEEPGHWAPQLPHSPGSSRFEDQPKESEASDDGDLSERRRPATAPWRPPRSLLRFPPAANEAEPPRRPPPAWDGRPGHPEARRFPTRRFGS</sequence>
<dbReference type="Proteomes" id="UP001266305">
    <property type="component" value="Unassembled WGS sequence"/>
</dbReference>
<feature type="compositionally biased region" description="Basic and acidic residues" evidence="1">
    <location>
        <begin position="124"/>
        <end position="133"/>
    </location>
</feature>
<organism evidence="2 3">
    <name type="scientific">Saguinus oedipus</name>
    <name type="common">Cotton-top tamarin</name>
    <name type="synonym">Oedipomidas oedipus</name>
    <dbReference type="NCBI Taxonomy" id="9490"/>
    <lineage>
        <taxon>Eukaryota</taxon>
        <taxon>Metazoa</taxon>
        <taxon>Chordata</taxon>
        <taxon>Craniata</taxon>
        <taxon>Vertebrata</taxon>
        <taxon>Euteleostomi</taxon>
        <taxon>Mammalia</taxon>
        <taxon>Eutheria</taxon>
        <taxon>Euarchontoglires</taxon>
        <taxon>Primates</taxon>
        <taxon>Haplorrhini</taxon>
        <taxon>Platyrrhini</taxon>
        <taxon>Cebidae</taxon>
        <taxon>Callitrichinae</taxon>
        <taxon>Saguinus</taxon>
    </lineage>
</organism>
<feature type="region of interest" description="Disordered" evidence="1">
    <location>
        <begin position="1"/>
        <end position="196"/>
    </location>
</feature>
<proteinExistence type="predicted"/>
<evidence type="ECO:0000256" key="1">
    <source>
        <dbReference type="SAM" id="MobiDB-lite"/>
    </source>
</evidence>
<comment type="caution">
    <text evidence="2">The sequence shown here is derived from an EMBL/GenBank/DDBJ whole genome shotgun (WGS) entry which is preliminary data.</text>
</comment>
<feature type="compositionally biased region" description="Low complexity" evidence="1">
    <location>
        <begin position="87"/>
        <end position="107"/>
    </location>
</feature>
<accession>A0ABQ9W856</accession>
<gene>
    <name evidence="2" type="ORF">P7K49_004693</name>
</gene>
<protein>
    <submittedName>
        <fullName evidence="2">Uncharacterized protein</fullName>
    </submittedName>
</protein>
<evidence type="ECO:0000313" key="2">
    <source>
        <dbReference type="EMBL" id="KAK2117806.1"/>
    </source>
</evidence>
<dbReference type="EMBL" id="JASSZA010000002">
    <property type="protein sequence ID" value="KAK2117806.1"/>
    <property type="molecule type" value="Genomic_DNA"/>
</dbReference>
<reference evidence="2 3" key="1">
    <citation type="submission" date="2023-05" db="EMBL/GenBank/DDBJ databases">
        <title>B98-5 Cell Line De Novo Hybrid Assembly: An Optical Mapping Approach.</title>
        <authorList>
            <person name="Kananen K."/>
            <person name="Auerbach J.A."/>
            <person name="Kautto E."/>
            <person name="Blachly J.S."/>
        </authorList>
    </citation>
    <scope>NUCLEOTIDE SEQUENCE [LARGE SCALE GENOMIC DNA]</scope>
    <source>
        <strain evidence="2">B95-8</strain>
        <tissue evidence="2">Cell line</tissue>
    </source>
</reference>
<evidence type="ECO:0000313" key="3">
    <source>
        <dbReference type="Proteomes" id="UP001266305"/>
    </source>
</evidence>
<name>A0ABQ9W856_SAGOE</name>
<keyword evidence="3" id="KW-1185">Reference proteome</keyword>